<gene>
    <name evidence="2" type="ORF">ECRASSUSDP1_LOCUS9452</name>
</gene>
<name>A0AAD1UG80_EUPCR</name>
<proteinExistence type="predicted"/>
<keyword evidence="1" id="KW-0812">Transmembrane</keyword>
<dbReference type="EMBL" id="CAMPGE010009291">
    <property type="protein sequence ID" value="CAI2368162.1"/>
    <property type="molecule type" value="Genomic_DNA"/>
</dbReference>
<accession>A0AAD1UG80</accession>
<organism evidence="2 3">
    <name type="scientific">Euplotes crassus</name>
    <dbReference type="NCBI Taxonomy" id="5936"/>
    <lineage>
        <taxon>Eukaryota</taxon>
        <taxon>Sar</taxon>
        <taxon>Alveolata</taxon>
        <taxon>Ciliophora</taxon>
        <taxon>Intramacronucleata</taxon>
        <taxon>Spirotrichea</taxon>
        <taxon>Hypotrichia</taxon>
        <taxon>Euplotida</taxon>
        <taxon>Euplotidae</taxon>
        <taxon>Moneuplotes</taxon>
    </lineage>
</organism>
<evidence type="ECO:0000313" key="3">
    <source>
        <dbReference type="Proteomes" id="UP001295684"/>
    </source>
</evidence>
<dbReference type="Proteomes" id="UP001295684">
    <property type="component" value="Unassembled WGS sequence"/>
</dbReference>
<protein>
    <submittedName>
        <fullName evidence="2">Uncharacterized protein</fullName>
    </submittedName>
</protein>
<reference evidence="2" key="1">
    <citation type="submission" date="2023-07" db="EMBL/GenBank/DDBJ databases">
        <authorList>
            <consortium name="AG Swart"/>
            <person name="Singh M."/>
            <person name="Singh A."/>
            <person name="Seah K."/>
            <person name="Emmerich C."/>
        </authorList>
    </citation>
    <scope>NUCLEOTIDE SEQUENCE</scope>
    <source>
        <strain evidence="2">DP1</strain>
    </source>
</reference>
<sequence>MGCNACQYCCLEKEEVCGHQSECPTTNSFPTMFIICILASIIVACFLLCMLVYHLCKYCCLKRLARKEDQVQKDLEHKYHDQHKNYGIVYGFQVDSIPLKTAQVLHCKSFSYQELDIFENSKKAGDEELKSQNMKVYNFRKTKKGSGPNHETCDSGRSFAIDQHCDQLFIGEDSDNLGVGTFTERLPDYNDFMTNESIGRYKLG</sequence>
<dbReference type="AlphaFoldDB" id="A0AAD1UG80"/>
<comment type="caution">
    <text evidence="2">The sequence shown here is derived from an EMBL/GenBank/DDBJ whole genome shotgun (WGS) entry which is preliminary data.</text>
</comment>
<keyword evidence="3" id="KW-1185">Reference proteome</keyword>
<evidence type="ECO:0000256" key="1">
    <source>
        <dbReference type="SAM" id="Phobius"/>
    </source>
</evidence>
<evidence type="ECO:0000313" key="2">
    <source>
        <dbReference type="EMBL" id="CAI2368162.1"/>
    </source>
</evidence>
<keyword evidence="1" id="KW-0472">Membrane</keyword>
<feature type="transmembrane region" description="Helical" evidence="1">
    <location>
        <begin position="32"/>
        <end position="56"/>
    </location>
</feature>
<keyword evidence="1" id="KW-1133">Transmembrane helix</keyword>